<evidence type="ECO:0000256" key="6">
    <source>
        <dbReference type="ARBA" id="ARBA00022813"/>
    </source>
</evidence>
<evidence type="ECO:0000256" key="11">
    <source>
        <dbReference type="ARBA" id="ARBA00023236"/>
    </source>
</evidence>
<keyword evidence="15" id="KW-1185">Reference proteome</keyword>
<dbReference type="PANTHER" id="PTHR33516:SF2">
    <property type="entry name" value="LEXA REPRESSOR-RELATED"/>
    <property type="match status" value="1"/>
</dbReference>
<dbReference type="PANTHER" id="PTHR33516">
    <property type="entry name" value="LEXA REPRESSOR"/>
    <property type="match status" value="1"/>
</dbReference>
<dbReference type="Gene3D" id="2.10.109.10">
    <property type="entry name" value="Umud Fragment, subunit A"/>
    <property type="match status" value="1"/>
</dbReference>
<dbReference type="CDD" id="cd06529">
    <property type="entry name" value="S24_LexA-like"/>
    <property type="match status" value="1"/>
</dbReference>
<evidence type="ECO:0000256" key="4">
    <source>
        <dbReference type="ARBA" id="ARBA00022763"/>
    </source>
</evidence>
<dbReference type="EMBL" id="JARWAL010000003">
    <property type="protein sequence ID" value="MDR5892119.1"/>
    <property type="molecule type" value="Genomic_DNA"/>
</dbReference>
<keyword evidence="10" id="KW-0234">DNA repair</keyword>
<proteinExistence type="inferred from homology"/>
<evidence type="ECO:0000313" key="14">
    <source>
        <dbReference type="EMBL" id="MDR5892119.1"/>
    </source>
</evidence>
<dbReference type="InterPro" id="IPR039418">
    <property type="entry name" value="LexA-like"/>
</dbReference>
<gene>
    <name evidence="14" type="primary">lexA</name>
    <name evidence="14" type="ORF">QC820_04760</name>
</gene>
<dbReference type="EC" id="3.4.21.88" evidence="14"/>
<dbReference type="Pfam" id="PF00717">
    <property type="entry name" value="Peptidase_S24"/>
    <property type="match status" value="1"/>
</dbReference>
<dbReference type="InterPro" id="IPR006197">
    <property type="entry name" value="Peptidase_S24_LexA"/>
</dbReference>
<dbReference type="PRINTS" id="PR00726">
    <property type="entry name" value="LEXASERPTASE"/>
</dbReference>
<evidence type="ECO:0000256" key="12">
    <source>
        <dbReference type="RuleBase" id="RU003991"/>
    </source>
</evidence>
<accession>A0ABU1GJI0</accession>
<evidence type="ECO:0000256" key="7">
    <source>
        <dbReference type="ARBA" id="ARBA00023015"/>
    </source>
</evidence>
<evidence type="ECO:0000256" key="9">
    <source>
        <dbReference type="ARBA" id="ARBA00023163"/>
    </source>
</evidence>
<dbReference type="InterPro" id="IPR036286">
    <property type="entry name" value="LexA/Signal_pep-like_sf"/>
</dbReference>
<keyword evidence="6 12" id="KW-0068">Autocatalytic cleavage</keyword>
<comment type="similarity">
    <text evidence="1 12">Belongs to the peptidase S24 family.</text>
</comment>
<comment type="caution">
    <text evidence="14">The sequence shown here is derived from an EMBL/GenBank/DDBJ whole genome shotgun (WGS) entry which is preliminary data.</text>
</comment>
<dbReference type="RefSeq" id="WP_253445843.1">
    <property type="nucleotide sequence ID" value="NZ_JARWAL010000003.1"/>
</dbReference>
<keyword evidence="4" id="KW-0227">DNA damage</keyword>
<dbReference type="InterPro" id="IPR006200">
    <property type="entry name" value="LexA"/>
</dbReference>
<keyword evidence="7" id="KW-0805">Transcription regulation</keyword>
<dbReference type="Proteomes" id="UP001252270">
    <property type="component" value="Unassembled WGS sequence"/>
</dbReference>
<keyword evidence="8" id="KW-0238">DNA-binding</keyword>
<dbReference type="GO" id="GO:0004252">
    <property type="term" value="F:serine-type endopeptidase activity"/>
    <property type="evidence" value="ECO:0007669"/>
    <property type="project" value="UniProtKB-EC"/>
</dbReference>
<keyword evidence="3" id="KW-0235">DNA replication</keyword>
<dbReference type="InterPro" id="IPR050077">
    <property type="entry name" value="LexA_repressor"/>
</dbReference>
<protein>
    <submittedName>
        <fullName evidence="14">Transcriptional repressor LexA</fullName>
        <ecNumber evidence="14">3.4.21.88</ecNumber>
    </submittedName>
</protein>
<dbReference type="NCBIfam" id="TIGR00498">
    <property type="entry name" value="lexA"/>
    <property type="match status" value="1"/>
</dbReference>
<organism evidence="14 15">
    <name type="scientific">Halomonas mongoliensis</name>
    <dbReference type="NCBI Taxonomy" id="321265"/>
    <lineage>
        <taxon>Bacteria</taxon>
        <taxon>Pseudomonadati</taxon>
        <taxon>Pseudomonadota</taxon>
        <taxon>Gammaproteobacteria</taxon>
        <taxon>Oceanospirillales</taxon>
        <taxon>Halomonadaceae</taxon>
        <taxon>Halomonas</taxon>
    </lineage>
</organism>
<feature type="domain" description="Peptidase S24/S26A/S26B/S26C" evidence="13">
    <location>
        <begin position="38"/>
        <end position="151"/>
    </location>
</feature>
<reference evidence="14 15" key="1">
    <citation type="submission" date="2023-04" db="EMBL/GenBank/DDBJ databases">
        <title>A long-awaited taxogenomic arrangement of the family Halomonadaceae.</title>
        <authorList>
            <person name="De La Haba R."/>
            <person name="Chuvochina M."/>
            <person name="Wittouck S."/>
            <person name="Arahal D.R."/>
            <person name="Sanchez-Porro C."/>
            <person name="Hugenholtz P."/>
            <person name="Ventosa A."/>
        </authorList>
    </citation>
    <scope>NUCLEOTIDE SEQUENCE [LARGE SCALE GENOMIC DNA]</scope>
    <source>
        <strain evidence="14 15">DSM 17332</strain>
    </source>
</reference>
<evidence type="ECO:0000259" key="13">
    <source>
        <dbReference type="Pfam" id="PF00717"/>
    </source>
</evidence>
<evidence type="ECO:0000256" key="3">
    <source>
        <dbReference type="ARBA" id="ARBA00022705"/>
    </source>
</evidence>
<name>A0ABU1GJI0_9GAMM</name>
<evidence type="ECO:0000256" key="2">
    <source>
        <dbReference type="ARBA" id="ARBA00022491"/>
    </source>
</evidence>
<keyword evidence="11" id="KW-0742">SOS response</keyword>
<keyword evidence="2" id="KW-0678">Repressor</keyword>
<sequence>MPASPTRFLLRRPNLPLAEAWALLDDPEPAGTPLVEIPLLGSVSAGLPIEACADTSTIRVPSCMVRRNTYALRVRGNSMIDCNIFDGDVIIIERQESAENGETAVVMINDQEVTLKKLYIDRAGVRLQPANERMAPIFLKNSDIQVLGLVMGVVRQDELAA</sequence>
<dbReference type="SUPFAM" id="SSF51306">
    <property type="entry name" value="LexA/Signal peptidase"/>
    <property type="match status" value="1"/>
</dbReference>
<evidence type="ECO:0000256" key="1">
    <source>
        <dbReference type="ARBA" id="ARBA00007484"/>
    </source>
</evidence>
<evidence type="ECO:0000256" key="5">
    <source>
        <dbReference type="ARBA" id="ARBA00022801"/>
    </source>
</evidence>
<evidence type="ECO:0000256" key="10">
    <source>
        <dbReference type="ARBA" id="ARBA00023204"/>
    </source>
</evidence>
<keyword evidence="9" id="KW-0804">Transcription</keyword>
<dbReference type="InterPro" id="IPR015927">
    <property type="entry name" value="Peptidase_S24_S26A/B/C"/>
</dbReference>
<evidence type="ECO:0000313" key="15">
    <source>
        <dbReference type="Proteomes" id="UP001252270"/>
    </source>
</evidence>
<evidence type="ECO:0000256" key="8">
    <source>
        <dbReference type="ARBA" id="ARBA00023125"/>
    </source>
</evidence>
<keyword evidence="5 12" id="KW-0378">Hydrolase</keyword>